<dbReference type="CDD" id="cd01949">
    <property type="entry name" value="GGDEF"/>
    <property type="match status" value="1"/>
</dbReference>
<dbReference type="GO" id="GO:0005886">
    <property type="term" value="C:plasma membrane"/>
    <property type="evidence" value="ECO:0007669"/>
    <property type="project" value="TreeGrafter"/>
</dbReference>
<dbReference type="InterPro" id="IPR050469">
    <property type="entry name" value="Diguanylate_Cyclase"/>
</dbReference>
<dbReference type="GO" id="GO:0043709">
    <property type="term" value="P:cell adhesion involved in single-species biofilm formation"/>
    <property type="evidence" value="ECO:0007669"/>
    <property type="project" value="TreeGrafter"/>
</dbReference>
<dbReference type="PROSITE" id="PS50887">
    <property type="entry name" value="GGDEF"/>
    <property type="match status" value="1"/>
</dbReference>
<protein>
    <submittedName>
        <fullName evidence="2">Diguanylate cyclase</fullName>
    </submittedName>
</protein>
<sequence>MDLQKFVDSYVTMSCIISVRTFPDGHYGDIRLVCANKAYIDTIEDPENIAYSEMLNNKFVPDSPYEIYIPKDLNFEDACYRCAVLKKPFHTYIHPERYNFWLDTYIMPLTFDEGDRHYCIYSQEITPCASTRRMSNLDAGVAESVLQTCIKLHDGSDFNQTMDEIVKDLCKQCEADKVCLILTDMKERTFSILSEAAGSPIADYSVEDYLRSRYEDFFDIIETWDQAIAGSTCLIIQNERDMEVLYERDPVWAASMQEVDVHTIVLFPLVYNHETLGYIWAINFKAENTMRIRALLELATFFIASEIANQKLLDQMKMMSWSDMLTGVNNRNAMNLRVDSIVNGEEELPDETAVIYTDINGLKQVNDNGGHADGDRMLKKAANILKDVFPDGDIYRAGGDEFMVLVTGVPEHIIEERIEKLKVYRSDKADVSFSVGYFCSCGKTDIRHAMTMADKRMYDDKQRYYQDHPYRKRR</sequence>
<dbReference type="InterPro" id="IPR029016">
    <property type="entry name" value="GAF-like_dom_sf"/>
</dbReference>
<dbReference type="RefSeq" id="WP_013496974.1">
    <property type="nucleotide sequence ID" value="NC_014833.1"/>
</dbReference>
<dbReference type="Pfam" id="PF00990">
    <property type="entry name" value="GGDEF"/>
    <property type="match status" value="1"/>
</dbReference>
<dbReference type="KEGG" id="ral:Rumal_0225"/>
<dbReference type="EMBL" id="CP002403">
    <property type="protein sequence ID" value="ADU20782.1"/>
    <property type="molecule type" value="Genomic_DNA"/>
</dbReference>
<dbReference type="HOGENOM" id="CLU_000445_70_66_9"/>
<dbReference type="eggNOG" id="COG2199">
    <property type="taxonomic scope" value="Bacteria"/>
</dbReference>
<dbReference type="Gene3D" id="3.30.70.270">
    <property type="match status" value="1"/>
</dbReference>
<dbReference type="NCBIfam" id="TIGR00254">
    <property type="entry name" value="GGDEF"/>
    <property type="match status" value="1"/>
</dbReference>
<dbReference type="PANTHER" id="PTHR45138:SF6">
    <property type="entry name" value="DIGUANYLATE CYCLASE DGCN"/>
    <property type="match status" value="1"/>
</dbReference>
<dbReference type="InterPro" id="IPR043128">
    <property type="entry name" value="Rev_trsase/Diguanyl_cyclase"/>
</dbReference>
<dbReference type="Gene3D" id="3.30.450.40">
    <property type="match status" value="1"/>
</dbReference>
<dbReference type="STRING" id="697329.Rumal_0225"/>
<proteinExistence type="predicted"/>
<dbReference type="eggNOG" id="COG2203">
    <property type="taxonomic scope" value="Bacteria"/>
</dbReference>
<dbReference type="GO" id="GO:0052621">
    <property type="term" value="F:diguanylate cyclase activity"/>
    <property type="evidence" value="ECO:0007669"/>
    <property type="project" value="TreeGrafter"/>
</dbReference>
<dbReference type="SUPFAM" id="SSF55781">
    <property type="entry name" value="GAF domain-like"/>
    <property type="match status" value="1"/>
</dbReference>
<dbReference type="AlphaFoldDB" id="E6UCY8"/>
<dbReference type="Proteomes" id="UP000006919">
    <property type="component" value="Chromosome"/>
</dbReference>
<dbReference type="PANTHER" id="PTHR45138">
    <property type="entry name" value="REGULATORY COMPONENTS OF SENSORY TRANSDUCTION SYSTEM"/>
    <property type="match status" value="1"/>
</dbReference>
<gene>
    <name evidence="2" type="ordered locus">Rumal_0225</name>
</gene>
<name>E6UCY8_RUMA7</name>
<dbReference type="GO" id="GO:1902201">
    <property type="term" value="P:negative regulation of bacterial-type flagellum-dependent cell motility"/>
    <property type="evidence" value="ECO:0007669"/>
    <property type="project" value="TreeGrafter"/>
</dbReference>
<evidence type="ECO:0000313" key="3">
    <source>
        <dbReference type="Proteomes" id="UP000006919"/>
    </source>
</evidence>
<dbReference type="InterPro" id="IPR000160">
    <property type="entry name" value="GGDEF_dom"/>
</dbReference>
<dbReference type="OrthoDB" id="9801014at2"/>
<dbReference type="SUPFAM" id="SSF55073">
    <property type="entry name" value="Nucleotide cyclase"/>
    <property type="match status" value="1"/>
</dbReference>
<feature type="domain" description="GGDEF" evidence="1">
    <location>
        <begin position="350"/>
        <end position="474"/>
    </location>
</feature>
<dbReference type="SMART" id="SM00267">
    <property type="entry name" value="GGDEF"/>
    <property type="match status" value="1"/>
</dbReference>
<dbReference type="InterPro" id="IPR029787">
    <property type="entry name" value="Nucleotide_cyclase"/>
</dbReference>
<accession>E6UCY8</accession>
<organism evidence="2 3">
    <name type="scientific">Ruminococcus albus (strain ATCC 27210 / DSM 20455 / JCM 14654 / NCDO 2250 / 7)</name>
    <dbReference type="NCBI Taxonomy" id="697329"/>
    <lineage>
        <taxon>Bacteria</taxon>
        <taxon>Bacillati</taxon>
        <taxon>Bacillota</taxon>
        <taxon>Clostridia</taxon>
        <taxon>Eubacteriales</taxon>
        <taxon>Oscillospiraceae</taxon>
        <taxon>Ruminococcus</taxon>
    </lineage>
</organism>
<evidence type="ECO:0000259" key="1">
    <source>
        <dbReference type="PROSITE" id="PS50887"/>
    </source>
</evidence>
<evidence type="ECO:0000313" key="2">
    <source>
        <dbReference type="EMBL" id="ADU20782.1"/>
    </source>
</evidence>
<reference evidence="2 3" key="1">
    <citation type="journal article" date="2011" name="J. Bacteriol.">
        <title>Complete genome of the cellulolytic ruminal bacterium Ruminococcus albus 7.</title>
        <authorList>
            <person name="Suen G."/>
            <person name="Stevenson D.M."/>
            <person name="Bruce D.C."/>
            <person name="Chertkov O."/>
            <person name="Copeland A."/>
            <person name="Cheng J.F."/>
            <person name="Detter C."/>
            <person name="Detter J.C."/>
            <person name="Goodwin L.A."/>
            <person name="Han C.S."/>
            <person name="Hauser L.J."/>
            <person name="Ivanova N.N."/>
            <person name="Kyrpides N.C."/>
            <person name="Land M.L."/>
            <person name="Lapidus A."/>
            <person name="Lucas S."/>
            <person name="Ovchinnikova G."/>
            <person name="Pitluck S."/>
            <person name="Tapia R."/>
            <person name="Woyke T."/>
            <person name="Boyum J."/>
            <person name="Mead D."/>
            <person name="Weimer P.J."/>
        </authorList>
    </citation>
    <scope>NUCLEOTIDE SEQUENCE [LARGE SCALE GENOMIC DNA]</scope>
    <source>
        <strain evidence="3">ATCC 27210 / DSM 20455 / JCM 14654 / NCDO 2250 / 7</strain>
    </source>
</reference>